<keyword evidence="2" id="KW-0732">Signal</keyword>
<feature type="signal peptide" evidence="2">
    <location>
        <begin position="1"/>
        <end position="24"/>
    </location>
</feature>
<feature type="chain" id="PRO_5043456084" description="Rhamnogalacturonase A/B/Epimerase-like pectate lyase domain-containing protein" evidence="2">
    <location>
        <begin position="25"/>
        <end position="630"/>
    </location>
</feature>
<dbReference type="InterPro" id="IPR012334">
    <property type="entry name" value="Pectin_lyas_fold"/>
</dbReference>
<evidence type="ECO:0000313" key="4">
    <source>
        <dbReference type="EMBL" id="AWV91426.1"/>
    </source>
</evidence>
<sequence>MRNSMTTMIAFAAMLFLMVGGATARDAVASGPTSALWGEDGELFTPGGRLMDWSYAGYGAGERAIPDVPVVADVAAHGAVGDGVADDGAAIEAAIDAVEAAGGGAVYLPPGRYLSLRRFRLPSGVVLRGAGQDATTLYFPEHLESLYGGDYSFGGAFIEGKGGSSALPWLTTVVEAAERGTHEIRVASTERLAVGDWVMLAQRDLNFTLIKRLHSDLVDASTDKINDRAYNFPSRIEAINGDVVTLERALIADVETRWTPTLRAVEPRLSEIGVESLTIEFPVTAYPGHLNELGYNAVHFNNAWHAWVRDVRVLNADLGVSFTSSFFCTASGVTLATTGDRGPITGHHGLNNGRGGDNLFIDFDIQTTFQHDLTNEWYAHGVVFARGRGDDLCMDHHRAAPHSTLWTELNLGAGTRPWMSGGSGNRGPHTASWDTMWNVTADQRLPLPWASFGPQMTFVGFNTRDTIPDGALDWYVEPPALVTSTSQSISPANLWEAMVARRLPAEEPDPGADAGDTGGSPDAGDAGDVGDGEDGAGWDEDVSDVSVDVDALQPDVSAGLDAADEGLDATSSEDDVSSQDATSGLDGVSNPSGGDGCGCRASGTSPTPGTAAFVFIVLAGLGVSRCRGQA</sequence>
<proteinExistence type="predicted"/>
<accession>A0A2Z4FRW6</accession>
<gene>
    <name evidence="4" type="ORF">DN745_12435</name>
</gene>
<dbReference type="Proteomes" id="UP000249799">
    <property type="component" value="Chromosome"/>
</dbReference>
<dbReference type="Pfam" id="PF12708">
    <property type="entry name" value="Pect-lyase_RHGA_epim"/>
    <property type="match status" value="1"/>
</dbReference>
<feature type="domain" description="Rhamnogalacturonase A/B/Epimerase-like pectate lyase" evidence="3">
    <location>
        <begin position="74"/>
        <end position="138"/>
    </location>
</feature>
<protein>
    <recommendedName>
        <fullName evidence="3">Rhamnogalacturonase A/B/Epimerase-like pectate lyase domain-containing protein</fullName>
    </recommendedName>
</protein>
<feature type="compositionally biased region" description="Acidic residues" evidence="1">
    <location>
        <begin position="528"/>
        <end position="541"/>
    </location>
</feature>
<keyword evidence="5" id="KW-1185">Reference proteome</keyword>
<reference evidence="4 5" key="1">
    <citation type="submission" date="2018-06" db="EMBL/GenBank/DDBJ databases">
        <title>Lujinxingia sediminis gen. nov. sp. nov., a new facultative anaerobic member of the class Deltaproteobacteria, and proposal of Lujinxingaceae fam. nov.</title>
        <authorList>
            <person name="Guo L.-Y."/>
            <person name="Li C.-M."/>
            <person name="Wang S."/>
            <person name="Du Z.-J."/>
        </authorList>
    </citation>
    <scope>NUCLEOTIDE SEQUENCE [LARGE SCALE GENOMIC DNA]</scope>
    <source>
        <strain evidence="4 5">FA350</strain>
    </source>
</reference>
<dbReference type="EMBL" id="CP030032">
    <property type="protein sequence ID" value="AWV91426.1"/>
    <property type="molecule type" value="Genomic_DNA"/>
</dbReference>
<feature type="region of interest" description="Disordered" evidence="1">
    <location>
        <begin position="566"/>
        <end position="601"/>
    </location>
</feature>
<dbReference type="OrthoDB" id="5441506at2"/>
<dbReference type="AlphaFoldDB" id="A0A2Z4FRW6"/>
<feature type="region of interest" description="Disordered" evidence="1">
    <location>
        <begin position="505"/>
        <end position="541"/>
    </location>
</feature>
<organism evidence="4 5">
    <name type="scientific">Bradymonas sediminis</name>
    <dbReference type="NCBI Taxonomy" id="1548548"/>
    <lineage>
        <taxon>Bacteria</taxon>
        <taxon>Deltaproteobacteria</taxon>
        <taxon>Bradymonadales</taxon>
        <taxon>Bradymonadaceae</taxon>
        <taxon>Bradymonas</taxon>
    </lineage>
</organism>
<dbReference type="Gene3D" id="2.160.20.10">
    <property type="entry name" value="Single-stranded right-handed beta-helix, Pectin lyase-like"/>
    <property type="match status" value="1"/>
</dbReference>
<name>A0A2Z4FRW6_9DELT</name>
<evidence type="ECO:0000256" key="2">
    <source>
        <dbReference type="SAM" id="SignalP"/>
    </source>
</evidence>
<dbReference type="KEGG" id="bsed:DN745_12435"/>
<dbReference type="InterPro" id="IPR024535">
    <property type="entry name" value="RHGA/B-epi-like_pectate_lyase"/>
</dbReference>
<feature type="compositionally biased region" description="Acidic residues" evidence="1">
    <location>
        <begin position="566"/>
        <end position="577"/>
    </location>
</feature>
<evidence type="ECO:0000256" key="1">
    <source>
        <dbReference type="SAM" id="MobiDB-lite"/>
    </source>
</evidence>
<dbReference type="InterPro" id="IPR011050">
    <property type="entry name" value="Pectin_lyase_fold/virulence"/>
</dbReference>
<dbReference type="SUPFAM" id="SSF51126">
    <property type="entry name" value="Pectin lyase-like"/>
    <property type="match status" value="1"/>
</dbReference>
<evidence type="ECO:0000313" key="5">
    <source>
        <dbReference type="Proteomes" id="UP000249799"/>
    </source>
</evidence>
<evidence type="ECO:0000259" key="3">
    <source>
        <dbReference type="Pfam" id="PF12708"/>
    </source>
</evidence>
<feature type="compositionally biased region" description="Low complexity" evidence="1">
    <location>
        <begin position="511"/>
        <end position="526"/>
    </location>
</feature>